<keyword evidence="4" id="KW-1185">Reference proteome</keyword>
<name>A0AAV4S3N3_9ARAC</name>
<dbReference type="SMART" id="SM01052">
    <property type="entry name" value="CAP_GLY"/>
    <property type="match status" value="1"/>
</dbReference>
<dbReference type="InterPro" id="IPR036859">
    <property type="entry name" value="CAP-Gly_dom_sf"/>
</dbReference>
<sequence>MDSEDFETVVSKENKICTDEEDTDKKFVSQAVAFVIGHTRNGFVALCASVATLLKEQAKLKLENESLKQQIAQLQCKYSIELPENIFDKNCSSTKNNACKLPCSKETLHIELSKQHKFRRKDFQVKKYKALKGCLCNSCINEAENTKMLSAPLRKGDRVVITGEICGTVCYIGHVESLSFPEIYIGLYLDEAVGDTNGSVGKKRYFSVPQGYGLFAPLWNVCCIID</sequence>
<protein>
    <submittedName>
        <fullName evidence="3">CAP-Gly domain-containing protein</fullName>
    </submittedName>
</protein>
<dbReference type="InterPro" id="IPR000938">
    <property type="entry name" value="CAP-Gly_domain"/>
</dbReference>
<evidence type="ECO:0000259" key="2">
    <source>
        <dbReference type="SMART" id="SM01052"/>
    </source>
</evidence>
<feature type="coiled-coil region" evidence="1">
    <location>
        <begin position="50"/>
        <end position="77"/>
    </location>
</feature>
<gene>
    <name evidence="3" type="primary">AVEN_44996_1</name>
    <name evidence="3" type="ORF">CDAR_29261</name>
</gene>
<dbReference type="EMBL" id="BPLQ01006962">
    <property type="protein sequence ID" value="GIY26658.1"/>
    <property type="molecule type" value="Genomic_DNA"/>
</dbReference>
<keyword evidence="1" id="KW-0175">Coiled coil</keyword>
<feature type="domain" description="CAP-Gly" evidence="2">
    <location>
        <begin position="155"/>
        <end position="222"/>
    </location>
</feature>
<evidence type="ECO:0000313" key="4">
    <source>
        <dbReference type="Proteomes" id="UP001054837"/>
    </source>
</evidence>
<dbReference type="Proteomes" id="UP001054837">
    <property type="component" value="Unassembled WGS sequence"/>
</dbReference>
<proteinExistence type="predicted"/>
<evidence type="ECO:0000313" key="3">
    <source>
        <dbReference type="EMBL" id="GIY26658.1"/>
    </source>
</evidence>
<dbReference type="SUPFAM" id="SSF74924">
    <property type="entry name" value="Cap-Gly domain"/>
    <property type="match status" value="1"/>
</dbReference>
<dbReference type="Pfam" id="PF01302">
    <property type="entry name" value="CAP_GLY"/>
    <property type="match status" value="1"/>
</dbReference>
<evidence type="ECO:0000256" key="1">
    <source>
        <dbReference type="SAM" id="Coils"/>
    </source>
</evidence>
<reference evidence="3 4" key="1">
    <citation type="submission" date="2021-06" db="EMBL/GenBank/DDBJ databases">
        <title>Caerostris darwini draft genome.</title>
        <authorList>
            <person name="Kono N."/>
            <person name="Arakawa K."/>
        </authorList>
    </citation>
    <scope>NUCLEOTIDE SEQUENCE [LARGE SCALE GENOMIC DNA]</scope>
</reference>
<accession>A0AAV4S3N3</accession>
<dbReference type="Gene3D" id="2.30.30.190">
    <property type="entry name" value="CAP Gly-rich-like domain"/>
    <property type="match status" value="1"/>
</dbReference>
<organism evidence="3 4">
    <name type="scientific">Caerostris darwini</name>
    <dbReference type="NCBI Taxonomy" id="1538125"/>
    <lineage>
        <taxon>Eukaryota</taxon>
        <taxon>Metazoa</taxon>
        <taxon>Ecdysozoa</taxon>
        <taxon>Arthropoda</taxon>
        <taxon>Chelicerata</taxon>
        <taxon>Arachnida</taxon>
        <taxon>Araneae</taxon>
        <taxon>Araneomorphae</taxon>
        <taxon>Entelegynae</taxon>
        <taxon>Araneoidea</taxon>
        <taxon>Araneidae</taxon>
        <taxon>Caerostris</taxon>
    </lineage>
</organism>
<comment type="caution">
    <text evidence="3">The sequence shown here is derived from an EMBL/GenBank/DDBJ whole genome shotgun (WGS) entry which is preliminary data.</text>
</comment>
<dbReference type="AlphaFoldDB" id="A0AAV4S3N3"/>